<organism evidence="2 3">
    <name type="scientific">Leuconostoc citreum</name>
    <dbReference type="NCBI Taxonomy" id="33964"/>
    <lineage>
        <taxon>Bacteria</taxon>
        <taxon>Bacillati</taxon>
        <taxon>Bacillota</taxon>
        <taxon>Bacilli</taxon>
        <taxon>Lactobacillales</taxon>
        <taxon>Lactobacillaceae</taxon>
        <taxon>Leuconostoc</taxon>
    </lineage>
</organism>
<dbReference type="GO" id="GO:0003677">
    <property type="term" value="F:DNA binding"/>
    <property type="evidence" value="ECO:0007669"/>
    <property type="project" value="InterPro"/>
</dbReference>
<dbReference type="Gene3D" id="3.40.50.150">
    <property type="entry name" value="Vaccinia Virus protein VP39"/>
    <property type="match status" value="1"/>
</dbReference>
<dbReference type="Pfam" id="PF02384">
    <property type="entry name" value="N6_Mtase"/>
    <property type="match status" value="1"/>
</dbReference>
<keyword evidence="2" id="KW-0489">Methyltransferase</keyword>
<gene>
    <name evidence="2" type="ORF">LCIT_18540</name>
</gene>
<dbReference type="Proteomes" id="UP000323274">
    <property type="component" value="Unassembled WGS sequence"/>
</dbReference>
<feature type="domain" description="DNA methylase adenine-specific" evidence="1">
    <location>
        <begin position="108"/>
        <end position="308"/>
    </location>
</feature>
<dbReference type="Gene3D" id="1.10.150.470">
    <property type="match status" value="1"/>
</dbReference>
<dbReference type="RefSeq" id="WP_149334790.1">
    <property type="nucleotide sequence ID" value="NZ_BJJW01000016.1"/>
</dbReference>
<dbReference type="PANTHER" id="PTHR41313">
    <property type="entry name" value="ADENINE-SPECIFIC METHYLTRANSFERASE"/>
    <property type="match status" value="1"/>
</dbReference>
<protein>
    <submittedName>
        <fullName evidence="2">DNA methyltransferase</fullName>
    </submittedName>
</protein>
<dbReference type="GO" id="GO:0008170">
    <property type="term" value="F:N-methyltransferase activity"/>
    <property type="evidence" value="ECO:0007669"/>
    <property type="project" value="InterPro"/>
</dbReference>
<accession>A0A5A5U3N6</accession>
<dbReference type="GO" id="GO:0032259">
    <property type="term" value="P:methylation"/>
    <property type="evidence" value="ECO:0007669"/>
    <property type="project" value="UniProtKB-KW"/>
</dbReference>
<proteinExistence type="predicted"/>
<evidence type="ECO:0000313" key="2">
    <source>
        <dbReference type="EMBL" id="GDZ84612.1"/>
    </source>
</evidence>
<comment type="caution">
    <text evidence="2">The sequence shown here is derived from an EMBL/GenBank/DDBJ whole genome shotgun (WGS) entry which is preliminary data.</text>
</comment>
<name>A0A5A5U3N6_LEUCI</name>
<keyword evidence="2" id="KW-0808">Transferase</keyword>
<dbReference type="InterPro" id="IPR029063">
    <property type="entry name" value="SAM-dependent_MTases_sf"/>
</dbReference>
<evidence type="ECO:0000313" key="3">
    <source>
        <dbReference type="Proteomes" id="UP000323274"/>
    </source>
</evidence>
<sequence length="336" mass="37084">MTQEKIAQYFDNLTAITTDFSKDVDMNFTDALVEILEDINDGSVHVDANKPNSVIVEQIQTLTQSLRQDKLSADDLRKLLQLVTLKVHREDKVPANSQITPDGIGYLLSDFLLQTAALKTGDTLIDFNVGTGNLLNTVNNLLVDNGITVARIGIDNDSRQLALASAVDGLINDRTTSFYEADVVQLEDTPKAKVVIADLPVGYYPMAAPSYYATQLANGQSMVHQLLIEKSLDFLTPDGWAYLLVPADVLSGTDSKKLLGMLTAKAQIKAFLQLPNNFFQNQSAAKAILVIRKKQAENTGDILMGQYPPLKDVDKLKKFLQDIKAWVKLDREKNEA</sequence>
<dbReference type="InterPro" id="IPR003356">
    <property type="entry name" value="DNA_methylase_A-5"/>
</dbReference>
<dbReference type="PANTHER" id="PTHR41313:SF1">
    <property type="entry name" value="DNA METHYLASE ADENINE-SPECIFIC DOMAIN-CONTAINING PROTEIN"/>
    <property type="match status" value="1"/>
</dbReference>
<evidence type="ECO:0000259" key="1">
    <source>
        <dbReference type="Pfam" id="PF02384"/>
    </source>
</evidence>
<dbReference type="SUPFAM" id="SSF53335">
    <property type="entry name" value="S-adenosyl-L-methionine-dependent methyltransferases"/>
    <property type="match status" value="1"/>
</dbReference>
<reference evidence="2 3" key="1">
    <citation type="submission" date="2019-04" db="EMBL/GenBank/DDBJ databases">
        <title>A pseudo-fructophilic Leuconostoc citreum strain F192-5 isolated from peel of satsuma mandarin: the first report for isolation and characterization of strain-dependent fructophilic-like characteristics.</title>
        <authorList>
            <person name="Maeno S."/>
            <person name="Tanizawa Y."/>
            <person name="Kajikawa A."/>
            <person name="Kanesaki Y."/>
            <person name="Kubota E."/>
            <person name="Arita M."/>
            <person name="Leon D."/>
            <person name="Endo A."/>
        </authorList>
    </citation>
    <scope>NUCLEOTIDE SEQUENCE [LARGE SCALE GENOMIC DNA]</scope>
    <source>
        <strain evidence="2 3">F192-5</strain>
    </source>
</reference>
<dbReference type="EMBL" id="BJJW01000016">
    <property type="protein sequence ID" value="GDZ84612.1"/>
    <property type="molecule type" value="Genomic_DNA"/>
</dbReference>
<dbReference type="AlphaFoldDB" id="A0A5A5U3N6"/>
<dbReference type="InterPro" id="IPR052933">
    <property type="entry name" value="DNA_Protect_Modify"/>
</dbReference>